<keyword evidence="7" id="KW-0156">Chromatin regulator</keyword>
<protein>
    <submittedName>
        <fullName evidence="14">Probable histone-lysine N-methyltransferase PRDM7</fullName>
    </submittedName>
</protein>
<keyword evidence="8" id="KW-0539">Nucleus</keyword>
<evidence type="ECO:0000256" key="1">
    <source>
        <dbReference type="ARBA" id="ARBA00004123"/>
    </source>
</evidence>
<feature type="domain" description="KRAB-related" evidence="12">
    <location>
        <begin position="115"/>
        <end position="178"/>
    </location>
</feature>
<keyword evidence="6" id="KW-0949">S-adenosyl-L-methionine</keyword>
<dbReference type="CDD" id="cd19193">
    <property type="entry name" value="PR-SET_PRDM7_9"/>
    <property type="match status" value="1"/>
</dbReference>
<evidence type="ECO:0000256" key="5">
    <source>
        <dbReference type="ARBA" id="ARBA00022679"/>
    </source>
</evidence>
<evidence type="ECO:0000256" key="9">
    <source>
        <dbReference type="SAM" id="MobiDB-lite"/>
    </source>
</evidence>
<keyword evidence="13" id="KW-1185">Reference proteome</keyword>
<dbReference type="GO" id="GO:0032259">
    <property type="term" value="P:methylation"/>
    <property type="evidence" value="ECO:0007669"/>
    <property type="project" value="UniProtKB-KW"/>
</dbReference>
<dbReference type="GO" id="GO:0006355">
    <property type="term" value="P:regulation of DNA-templated transcription"/>
    <property type="evidence" value="ECO:0007669"/>
    <property type="project" value="InterPro"/>
</dbReference>
<dbReference type="Pfam" id="PF01352">
    <property type="entry name" value="KRAB"/>
    <property type="match status" value="1"/>
</dbReference>
<dbReference type="InterPro" id="IPR036051">
    <property type="entry name" value="KRAB_dom_sf"/>
</dbReference>
<reference evidence="14" key="1">
    <citation type="submission" date="2025-08" db="UniProtKB">
        <authorList>
            <consortium name="RefSeq"/>
        </authorList>
    </citation>
    <scope>IDENTIFICATION</scope>
    <source>
        <tissue evidence="14">Brain</tissue>
    </source>
</reference>
<sequence length="582" mass="65728">MDLLSYQEHSQLSNGLDIVKIQAGLSWRTTDACLEAPLPLALDHNLDLLILTFISPSRFGLGAMRPRTASESEQGLPGGPSTGSVSGPPEETPERDSGRTGRKPPVRATDGTLSQAQDAFKDISVYFSKEEWTEMGDWEKIRYRNVKRNYEALITIGLRAPRPAFMCHRRQATIPRVDDTEDSDEEWTPRQQVRPSWVAFKMEQSKHQKGVPRAPLSNESSLKELSETAKLLNTSGSEHDQKPVSHPGEASTSGHHSLRKLELRRKDVEVKMYSLRERKSLAYQEVSEPQDDDYLYCEKCQNFFIDSCAVHGPPTFVKDSAVDKGQPNRSALTLPPGLRIRPSGIPQAGLGVWNEASDLPLGLHFGPYEGQITEDEEAANSGYSWLITKGRNCYEYVDGKDNSWANWMRYVNCARDDEEQNLVAFQYRRQIFYRTCRVIRPGCELLVWYGDEYGQELGIKWGSKWKSELTAEKGDKAHNTASCINIYLTQNFLFQQNQSQRSIPVLLALWLSPVRNSSVNIWNAITLLRSSHEYLQGNISSQRIPAQANKITSSSNILIRRTGMTKLKVKTSKKVSNLCLKV</sequence>
<comment type="subcellular location">
    <subcellularLocation>
        <location evidence="2">Chromosome</location>
    </subcellularLocation>
    <subcellularLocation>
        <location evidence="1">Nucleus</location>
    </subcellularLocation>
</comment>
<dbReference type="OrthoDB" id="9439903at2759"/>
<dbReference type="CDD" id="cd07765">
    <property type="entry name" value="KRAB_A-box"/>
    <property type="match status" value="1"/>
</dbReference>
<dbReference type="PROSITE" id="PS50806">
    <property type="entry name" value="KRAB_RELATED"/>
    <property type="match status" value="1"/>
</dbReference>
<dbReference type="Proteomes" id="UP000000715">
    <property type="component" value="Unplaced"/>
</dbReference>
<organism evidence="13 14">
    <name type="scientific">Mustela putorius furo</name>
    <name type="common">European domestic ferret</name>
    <name type="synonym">Mustela furo</name>
    <dbReference type="NCBI Taxonomy" id="9669"/>
    <lineage>
        <taxon>Eukaryota</taxon>
        <taxon>Metazoa</taxon>
        <taxon>Chordata</taxon>
        <taxon>Craniata</taxon>
        <taxon>Vertebrata</taxon>
        <taxon>Euteleostomi</taxon>
        <taxon>Mammalia</taxon>
        <taxon>Eutheria</taxon>
        <taxon>Laurasiatheria</taxon>
        <taxon>Carnivora</taxon>
        <taxon>Caniformia</taxon>
        <taxon>Musteloidea</taxon>
        <taxon>Mustelidae</taxon>
        <taxon>Mustelinae</taxon>
        <taxon>Mustela</taxon>
    </lineage>
</organism>
<evidence type="ECO:0000259" key="12">
    <source>
        <dbReference type="PROSITE" id="PS50806"/>
    </source>
</evidence>
<evidence type="ECO:0000256" key="6">
    <source>
        <dbReference type="ARBA" id="ARBA00022691"/>
    </source>
</evidence>
<dbReference type="InterPro" id="IPR044417">
    <property type="entry name" value="PRDM7_9_PR-SET"/>
</dbReference>
<evidence type="ECO:0000256" key="4">
    <source>
        <dbReference type="ARBA" id="ARBA00022603"/>
    </source>
</evidence>
<dbReference type="SMART" id="SM00349">
    <property type="entry name" value="KRAB"/>
    <property type="match status" value="1"/>
</dbReference>
<dbReference type="GO" id="GO:0005634">
    <property type="term" value="C:nucleus"/>
    <property type="evidence" value="ECO:0007669"/>
    <property type="project" value="UniProtKB-SubCell"/>
</dbReference>
<dbReference type="FunFam" id="2.170.270.10:FF:000031">
    <property type="entry name" value="probable histone-lysine N-methyltransferase PRDM7"/>
    <property type="match status" value="1"/>
</dbReference>
<dbReference type="InterPro" id="IPR019041">
    <property type="entry name" value="SSXRD_motif"/>
</dbReference>
<keyword evidence="4" id="KW-0489">Methyltransferase</keyword>
<keyword evidence="3" id="KW-0158">Chromosome</keyword>
<evidence type="ECO:0000259" key="10">
    <source>
        <dbReference type="PROSITE" id="PS50280"/>
    </source>
</evidence>
<dbReference type="InterPro" id="IPR046341">
    <property type="entry name" value="SET_dom_sf"/>
</dbReference>
<dbReference type="InterPro" id="IPR001214">
    <property type="entry name" value="SET_dom"/>
</dbReference>
<dbReference type="CTD" id="11105"/>
<dbReference type="GeneID" id="101678565"/>
<dbReference type="Pfam" id="PF21549">
    <property type="entry name" value="PRDM2_PR"/>
    <property type="match status" value="1"/>
</dbReference>
<dbReference type="SUPFAM" id="SSF82199">
    <property type="entry name" value="SET domain"/>
    <property type="match status" value="1"/>
</dbReference>
<proteinExistence type="predicted"/>
<dbReference type="PROSITE" id="PS50280">
    <property type="entry name" value="SET"/>
    <property type="match status" value="1"/>
</dbReference>
<feature type="domain" description="SET" evidence="10">
    <location>
        <begin position="336"/>
        <end position="450"/>
    </location>
</feature>
<evidence type="ECO:0000256" key="3">
    <source>
        <dbReference type="ARBA" id="ARBA00022454"/>
    </source>
</evidence>
<dbReference type="GO" id="GO:0042800">
    <property type="term" value="F:histone H3K4 methyltransferase activity"/>
    <property type="evidence" value="ECO:0007669"/>
    <property type="project" value="UniProtKB-ARBA"/>
</dbReference>
<gene>
    <name evidence="14" type="primary">PRDM7</name>
</gene>
<dbReference type="AlphaFoldDB" id="A0A8U0RYA8"/>
<dbReference type="Gene3D" id="6.10.140.140">
    <property type="match status" value="1"/>
</dbReference>
<name>A0A8U0RYA8_MUSPF</name>
<dbReference type="PROSITE" id="PS50805">
    <property type="entry name" value="KRAB"/>
    <property type="match status" value="1"/>
</dbReference>
<evidence type="ECO:0000313" key="13">
    <source>
        <dbReference type="Proteomes" id="UP000000715"/>
    </source>
</evidence>
<evidence type="ECO:0000256" key="8">
    <source>
        <dbReference type="ARBA" id="ARBA00023242"/>
    </source>
</evidence>
<dbReference type="PANTHER" id="PTHR14112">
    <property type="entry name" value="SYNOVIAL SARCOMA, X MEMBER"/>
    <property type="match status" value="1"/>
</dbReference>
<dbReference type="Pfam" id="PF09514">
    <property type="entry name" value="SSXRD"/>
    <property type="match status" value="1"/>
</dbReference>
<evidence type="ECO:0000256" key="2">
    <source>
        <dbReference type="ARBA" id="ARBA00004286"/>
    </source>
</evidence>
<evidence type="ECO:0000259" key="11">
    <source>
        <dbReference type="PROSITE" id="PS50805"/>
    </source>
</evidence>
<dbReference type="PANTHER" id="PTHR14112:SF1">
    <property type="entry name" value="KRAB-RELATED DOMAIN-CONTAINING PROTEIN"/>
    <property type="match status" value="1"/>
</dbReference>
<feature type="region of interest" description="Disordered" evidence="9">
    <location>
        <begin position="65"/>
        <end position="114"/>
    </location>
</feature>
<dbReference type="RefSeq" id="XP_044932523.1">
    <property type="nucleotide sequence ID" value="XM_045076588.1"/>
</dbReference>
<keyword evidence="5" id="KW-0808">Transferase</keyword>
<feature type="region of interest" description="Disordered" evidence="9">
    <location>
        <begin position="204"/>
        <end position="261"/>
    </location>
</feature>
<feature type="domain" description="KRAB" evidence="11">
    <location>
        <begin position="118"/>
        <end position="188"/>
    </location>
</feature>
<dbReference type="SUPFAM" id="SSF109640">
    <property type="entry name" value="KRAB domain (Kruppel-associated box)"/>
    <property type="match status" value="1"/>
</dbReference>
<dbReference type="GO" id="GO:0005694">
    <property type="term" value="C:chromosome"/>
    <property type="evidence" value="ECO:0007669"/>
    <property type="project" value="UniProtKB-SubCell"/>
</dbReference>
<dbReference type="InterPro" id="IPR001909">
    <property type="entry name" value="KRAB"/>
</dbReference>
<dbReference type="InterPro" id="IPR003655">
    <property type="entry name" value="aKRAB"/>
</dbReference>
<evidence type="ECO:0000256" key="7">
    <source>
        <dbReference type="ARBA" id="ARBA00022853"/>
    </source>
</evidence>
<accession>A0A8U0RYA8</accession>
<evidence type="ECO:0000313" key="14">
    <source>
        <dbReference type="RefSeq" id="XP_044932523.1"/>
    </source>
</evidence>
<dbReference type="Gene3D" id="2.170.270.10">
    <property type="entry name" value="SET domain"/>
    <property type="match status" value="1"/>
</dbReference>